<dbReference type="GO" id="GO:0016746">
    <property type="term" value="F:acyltransferase activity"/>
    <property type="evidence" value="ECO:0007669"/>
    <property type="project" value="UniProtKB-KW"/>
</dbReference>
<evidence type="ECO:0000313" key="1">
    <source>
        <dbReference type="EMBL" id="WDE04575.1"/>
    </source>
</evidence>
<dbReference type="Gene3D" id="3.40.47.10">
    <property type="match status" value="1"/>
</dbReference>
<protein>
    <recommendedName>
        <fullName evidence="3">3-oxoacyl-ACP synthase</fullName>
    </recommendedName>
</protein>
<sequence length="353" mass="40143">MILDIQPGFPSSTVTNQDVLELVKANSYCSKKDFIEINRQLNLFFNECGSGIRLWRRKATDPFEILIQTGHKILNKINKRDIDVVIFCSVSKYVAEPAHTSLIAKQLGLTPKISFDISDGCMGWLTSLSILENMSSNQEYKHALIISHEFPMHDNGAVYPKSFSFRSIKEVAYKAPALTLGEACCYTLVDMQKIPAFSHRLEFPRGAELCTMPFRNYAEFCGDIEIINDIEEFHSYYSNMSIIGAKPSLNMLNEYFKGKDINLAVHSYTKSFEKLKSFLKFKANILNYFDEYGNLATASIPINIWLANERGQLDNKELYAWCASAGLKSSIMKIDLDKNFKKSFYPNLAQTLV</sequence>
<reference evidence="1 2" key="2">
    <citation type="journal article" date="2022" name="Mar. Drugs">
        <title>Bioassay-Guided Fractionation Leads to the Detection of Cholic Acid Generated by the Rare Thalassomonas sp.</title>
        <authorList>
            <person name="Pheiffer F."/>
            <person name="Schneider Y.K."/>
            <person name="Hansen E.H."/>
            <person name="Andersen J.H."/>
            <person name="Isaksson J."/>
            <person name="Busche T."/>
            <person name="R C."/>
            <person name="Kalinowski J."/>
            <person name="Zyl L.V."/>
            <person name="Trindade M."/>
        </authorList>
    </citation>
    <scope>NUCLEOTIDE SEQUENCE [LARGE SCALE GENOMIC DNA]</scope>
    <source>
        <strain evidence="1 2">XOM25</strain>
    </source>
</reference>
<reference evidence="1 2" key="1">
    <citation type="journal article" date="2015" name="Genome Announc.">
        <title>Draft Genome Sequences of Marine Isolates of Thalassomonas viridans and Thalassomonas actiniarum.</title>
        <authorList>
            <person name="Olonade I."/>
            <person name="van Zyl L.J."/>
            <person name="Trindade M."/>
        </authorList>
    </citation>
    <scope>NUCLEOTIDE SEQUENCE [LARGE SCALE GENOMIC DNA]</scope>
    <source>
        <strain evidence="1 2">XOM25</strain>
    </source>
</reference>
<organism evidence="1 2">
    <name type="scientific">Thalassomonas viridans</name>
    <dbReference type="NCBI Taxonomy" id="137584"/>
    <lineage>
        <taxon>Bacteria</taxon>
        <taxon>Pseudomonadati</taxon>
        <taxon>Pseudomonadota</taxon>
        <taxon>Gammaproteobacteria</taxon>
        <taxon>Alteromonadales</taxon>
        <taxon>Colwelliaceae</taxon>
        <taxon>Thalassomonas</taxon>
    </lineage>
</organism>
<name>A0AAF0C8V2_9GAMM</name>
<dbReference type="GO" id="GO:0044550">
    <property type="term" value="P:secondary metabolite biosynthetic process"/>
    <property type="evidence" value="ECO:0007669"/>
    <property type="project" value="TreeGrafter"/>
</dbReference>
<proteinExistence type="predicted"/>
<dbReference type="InterPro" id="IPR016039">
    <property type="entry name" value="Thiolase-like"/>
</dbReference>
<dbReference type="SUPFAM" id="SSF53901">
    <property type="entry name" value="Thiolase-like"/>
    <property type="match status" value="1"/>
</dbReference>
<evidence type="ECO:0008006" key="3">
    <source>
        <dbReference type="Google" id="ProtNLM"/>
    </source>
</evidence>
<dbReference type="KEGG" id="tvd:SG34_025115"/>
<accession>A0AAF0C8V2</accession>
<dbReference type="AlphaFoldDB" id="A0AAF0C8V2"/>
<evidence type="ECO:0000313" key="2">
    <source>
        <dbReference type="Proteomes" id="UP000032352"/>
    </source>
</evidence>
<gene>
    <name evidence="1" type="ORF">SG34_025115</name>
</gene>
<dbReference type="Proteomes" id="UP000032352">
    <property type="component" value="Chromosome"/>
</dbReference>
<dbReference type="PANTHER" id="PTHR34069:SF3">
    <property type="entry name" value="ACYL-COA:ACYL-COA ALKYLTRANSFERASE"/>
    <property type="match status" value="1"/>
</dbReference>
<keyword evidence="2" id="KW-1185">Reference proteome</keyword>
<dbReference type="PANTHER" id="PTHR34069">
    <property type="entry name" value="3-OXOACYL-[ACYL-CARRIER-PROTEIN] SYNTHASE 3"/>
    <property type="match status" value="1"/>
</dbReference>
<dbReference type="EMBL" id="CP059733">
    <property type="protein sequence ID" value="WDE04575.1"/>
    <property type="molecule type" value="Genomic_DNA"/>
</dbReference>
<dbReference type="RefSeq" id="WP_044839772.1">
    <property type="nucleotide sequence ID" value="NZ_CP059733.1"/>
</dbReference>